<evidence type="ECO:0000256" key="3">
    <source>
        <dbReference type="ARBA" id="ARBA00023002"/>
    </source>
</evidence>
<dbReference type="Pfam" id="PF07731">
    <property type="entry name" value="Cu-oxidase_2"/>
    <property type="match status" value="1"/>
</dbReference>
<dbReference type="CDD" id="cd13851">
    <property type="entry name" value="CuRO_1_Fet3p"/>
    <property type="match status" value="1"/>
</dbReference>
<dbReference type="EMBL" id="MCFD01000004">
    <property type="protein sequence ID" value="ORX71135.1"/>
    <property type="molecule type" value="Genomic_DNA"/>
</dbReference>
<dbReference type="InterPro" id="IPR011706">
    <property type="entry name" value="Cu-oxidase_C"/>
</dbReference>
<gene>
    <name evidence="9" type="ORF">DL89DRAFT_119992</name>
</gene>
<evidence type="ECO:0000256" key="5">
    <source>
        <dbReference type="SAM" id="SignalP"/>
    </source>
</evidence>
<evidence type="ECO:0000256" key="4">
    <source>
        <dbReference type="ARBA" id="ARBA00023008"/>
    </source>
</evidence>
<evidence type="ECO:0000259" key="6">
    <source>
        <dbReference type="Pfam" id="PF00394"/>
    </source>
</evidence>
<dbReference type="GO" id="GO:0016491">
    <property type="term" value="F:oxidoreductase activity"/>
    <property type="evidence" value="ECO:0007669"/>
    <property type="project" value="UniProtKB-KW"/>
</dbReference>
<dbReference type="PROSITE" id="PS00079">
    <property type="entry name" value="MULTICOPPER_OXIDASE1"/>
    <property type="match status" value="1"/>
</dbReference>
<dbReference type="OrthoDB" id="2121828at2759"/>
<organism evidence="9 10">
    <name type="scientific">Linderina pennispora</name>
    <dbReference type="NCBI Taxonomy" id="61395"/>
    <lineage>
        <taxon>Eukaryota</taxon>
        <taxon>Fungi</taxon>
        <taxon>Fungi incertae sedis</taxon>
        <taxon>Zoopagomycota</taxon>
        <taxon>Kickxellomycotina</taxon>
        <taxon>Kickxellomycetes</taxon>
        <taxon>Kickxellales</taxon>
        <taxon>Kickxellaceae</taxon>
        <taxon>Linderina</taxon>
    </lineage>
</organism>
<evidence type="ECO:0000256" key="1">
    <source>
        <dbReference type="ARBA" id="ARBA00010609"/>
    </source>
</evidence>
<keyword evidence="10" id="KW-1185">Reference proteome</keyword>
<name>A0A1Y1WCN2_9FUNG</name>
<dbReference type="InterPro" id="IPR008972">
    <property type="entry name" value="Cupredoxin"/>
</dbReference>
<evidence type="ECO:0000313" key="10">
    <source>
        <dbReference type="Proteomes" id="UP000193922"/>
    </source>
</evidence>
<feature type="domain" description="Plastocyanin-like" evidence="6">
    <location>
        <begin position="150"/>
        <end position="281"/>
    </location>
</feature>
<keyword evidence="5" id="KW-0732">Signal</keyword>
<dbReference type="InterPro" id="IPR045087">
    <property type="entry name" value="Cu-oxidase_fam"/>
</dbReference>
<dbReference type="InterPro" id="IPR002355">
    <property type="entry name" value="Cu_oxidase_Cu_BS"/>
</dbReference>
<dbReference type="PANTHER" id="PTHR11709">
    <property type="entry name" value="MULTI-COPPER OXIDASE"/>
    <property type="match status" value="1"/>
</dbReference>
<reference evidence="9 10" key="1">
    <citation type="submission" date="2016-07" db="EMBL/GenBank/DDBJ databases">
        <title>Pervasive Adenine N6-methylation of Active Genes in Fungi.</title>
        <authorList>
            <consortium name="DOE Joint Genome Institute"/>
            <person name="Mondo S.J."/>
            <person name="Dannebaum R.O."/>
            <person name="Kuo R.C."/>
            <person name="Labutti K."/>
            <person name="Haridas S."/>
            <person name="Kuo A."/>
            <person name="Salamov A."/>
            <person name="Ahrendt S.R."/>
            <person name="Lipzen A."/>
            <person name="Sullivan W."/>
            <person name="Andreopoulos W.B."/>
            <person name="Clum A."/>
            <person name="Lindquist E."/>
            <person name="Daum C."/>
            <person name="Ramamoorthy G.K."/>
            <person name="Gryganskyi A."/>
            <person name="Culley D."/>
            <person name="Magnuson J.K."/>
            <person name="James T.Y."/>
            <person name="O'Malley M.A."/>
            <person name="Stajich J.E."/>
            <person name="Spatafora J.W."/>
            <person name="Visel A."/>
            <person name="Grigoriev I.V."/>
        </authorList>
    </citation>
    <scope>NUCLEOTIDE SEQUENCE [LARGE SCALE GENOMIC DNA]</scope>
    <source>
        <strain evidence="9 10">ATCC 12442</strain>
    </source>
</reference>
<sequence>MKLTGVYLLSFAAFGSVLAKRVHLDWNIEYVQINPDGENSRRGIGINGKWPPPEVHVNLGDTLVIHATNRLQEVTSLHTHGFFQNGTNYYDGAIGATECGIPPGSNFTYEINVVQTGTYWIHSHNKAQWLDGLRTPLISHPPKEVYKYDEDMVVMLEAFYHREAAEIEDQLLSTSEATRVSPFHPYMLVNSAGGSDLQKTKLKFTPGKTYRLRLMNVSGTGMVRFGIEDHDMRVIEVDGTDVEEKVTSSMQLSVGQRASVLVTAKSRADTNYIYHADIFTDIQAGVARATLPFEGLVEYSPTAHLKNASVSTVSWDFFQDIDLVPIDKVDPPGVQKWVPLEVRTSIYDDQREHLAYNNRTFVRPKVPSLVTALTTGYQAYYPDVYGFKTYPVILDTHEDVEIAIFNYDVNSHPFHLHGHQFFIVIRGATNKDPTKRLLAGKYPMRRDTITVPPLSYAVVRFRADNPGVWLFHCHMAYHDVQGLSLTFIEAPYMIANSTKLPPQLTNNCKLQDIPVSGNALGKIGLDLADDPRGPFPLTGF</sequence>
<protein>
    <recommendedName>
        <fullName evidence="11">Cupredoxin</fullName>
    </recommendedName>
</protein>
<dbReference type="STRING" id="61395.A0A1Y1WCN2"/>
<dbReference type="Pfam" id="PF00394">
    <property type="entry name" value="Cu-oxidase"/>
    <property type="match status" value="1"/>
</dbReference>
<dbReference type="AlphaFoldDB" id="A0A1Y1WCN2"/>
<dbReference type="GO" id="GO:0005507">
    <property type="term" value="F:copper ion binding"/>
    <property type="evidence" value="ECO:0007669"/>
    <property type="project" value="InterPro"/>
</dbReference>
<comment type="caution">
    <text evidence="9">The sequence shown here is derived from an EMBL/GenBank/DDBJ whole genome shotgun (WGS) entry which is preliminary data.</text>
</comment>
<evidence type="ECO:0000259" key="8">
    <source>
        <dbReference type="Pfam" id="PF07732"/>
    </source>
</evidence>
<keyword evidence="4" id="KW-0186">Copper</keyword>
<dbReference type="Proteomes" id="UP000193922">
    <property type="component" value="Unassembled WGS sequence"/>
</dbReference>
<evidence type="ECO:0000313" key="9">
    <source>
        <dbReference type="EMBL" id="ORX71135.1"/>
    </source>
</evidence>
<evidence type="ECO:0000259" key="7">
    <source>
        <dbReference type="Pfam" id="PF07731"/>
    </source>
</evidence>
<dbReference type="Pfam" id="PF07732">
    <property type="entry name" value="Cu-oxidase_3"/>
    <property type="match status" value="1"/>
</dbReference>
<dbReference type="PROSITE" id="PS00080">
    <property type="entry name" value="MULTICOPPER_OXIDASE2"/>
    <property type="match status" value="1"/>
</dbReference>
<dbReference type="GeneID" id="63799846"/>
<keyword evidence="2" id="KW-0479">Metal-binding</keyword>
<dbReference type="PANTHER" id="PTHR11709:SF361">
    <property type="entry name" value="IRON TRANSPORT MULTICOPPER OXIDASE FET3"/>
    <property type="match status" value="1"/>
</dbReference>
<proteinExistence type="inferred from homology"/>
<dbReference type="SUPFAM" id="SSF49503">
    <property type="entry name" value="Cupredoxins"/>
    <property type="match status" value="3"/>
</dbReference>
<dbReference type="InterPro" id="IPR033138">
    <property type="entry name" value="Cu_oxidase_CS"/>
</dbReference>
<evidence type="ECO:0008006" key="11">
    <source>
        <dbReference type="Google" id="ProtNLM"/>
    </source>
</evidence>
<feature type="domain" description="Plastocyanin-like" evidence="8">
    <location>
        <begin position="28"/>
        <end position="142"/>
    </location>
</feature>
<dbReference type="InterPro" id="IPR001117">
    <property type="entry name" value="Cu-oxidase_2nd"/>
</dbReference>
<keyword evidence="3" id="KW-0560">Oxidoreductase</keyword>
<evidence type="ECO:0000256" key="2">
    <source>
        <dbReference type="ARBA" id="ARBA00022723"/>
    </source>
</evidence>
<dbReference type="InterPro" id="IPR011707">
    <property type="entry name" value="Cu-oxidase-like_N"/>
</dbReference>
<feature type="signal peptide" evidence="5">
    <location>
        <begin position="1"/>
        <end position="19"/>
    </location>
</feature>
<feature type="domain" description="Plastocyanin-like" evidence="7">
    <location>
        <begin position="363"/>
        <end position="491"/>
    </location>
</feature>
<dbReference type="RefSeq" id="XP_040744650.1">
    <property type="nucleotide sequence ID" value="XM_040883198.1"/>
</dbReference>
<feature type="chain" id="PRO_5013005486" description="Cupredoxin" evidence="5">
    <location>
        <begin position="20"/>
        <end position="540"/>
    </location>
</feature>
<accession>A0A1Y1WCN2</accession>
<dbReference type="Gene3D" id="2.60.40.420">
    <property type="entry name" value="Cupredoxins - blue copper proteins"/>
    <property type="match status" value="3"/>
</dbReference>
<comment type="similarity">
    <text evidence="1">Belongs to the multicopper oxidase family.</text>
</comment>